<feature type="signal peptide" evidence="1">
    <location>
        <begin position="1"/>
        <end position="23"/>
    </location>
</feature>
<name>A0A4R6ICR5_9SPHI</name>
<accession>A0A4R6ICR5</accession>
<feature type="chain" id="PRO_5020438406" description="YD repeat-containing protein" evidence="1">
    <location>
        <begin position="24"/>
        <end position="100"/>
    </location>
</feature>
<comment type="caution">
    <text evidence="2">The sequence shown here is derived from an EMBL/GenBank/DDBJ whole genome shotgun (WGS) entry which is preliminary data.</text>
</comment>
<keyword evidence="3" id="KW-1185">Reference proteome</keyword>
<gene>
    <name evidence="2" type="ORF">CLV32_4617</name>
</gene>
<sequence length="100" mass="10507">MKRLFLGLLVAGVAMGGSAFTNAKKANIAYITGQSTSGGVTTYSYDNDDLRTCDSPTALPCTVQAQAGYSFTTPTGTISQADLNDNSKVIVQSRQTSYNP</sequence>
<dbReference type="Proteomes" id="UP000295499">
    <property type="component" value="Unassembled WGS sequence"/>
</dbReference>
<reference evidence="2 3" key="1">
    <citation type="submission" date="2019-03" db="EMBL/GenBank/DDBJ databases">
        <title>Genomic Encyclopedia of Archaeal and Bacterial Type Strains, Phase II (KMG-II): from individual species to whole genera.</title>
        <authorList>
            <person name="Goeker M."/>
        </authorList>
    </citation>
    <scope>NUCLEOTIDE SEQUENCE [LARGE SCALE GENOMIC DNA]</scope>
    <source>
        <strain evidence="2 3">DSM 19034</strain>
    </source>
</reference>
<protein>
    <recommendedName>
        <fullName evidence="4">YD repeat-containing protein</fullName>
    </recommendedName>
</protein>
<evidence type="ECO:0000256" key="1">
    <source>
        <dbReference type="SAM" id="SignalP"/>
    </source>
</evidence>
<proteinExistence type="predicted"/>
<keyword evidence="1" id="KW-0732">Signal</keyword>
<evidence type="ECO:0000313" key="3">
    <source>
        <dbReference type="Proteomes" id="UP000295499"/>
    </source>
</evidence>
<dbReference type="AlphaFoldDB" id="A0A4R6ICR5"/>
<dbReference type="RefSeq" id="WP_133559203.1">
    <property type="nucleotide sequence ID" value="NZ_SNWM01000007.1"/>
</dbReference>
<organism evidence="2 3">
    <name type="scientific">Pedobacter duraquae</name>
    <dbReference type="NCBI Taxonomy" id="425511"/>
    <lineage>
        <taxon>Bacteria</taxon>
        <taxon>Pseudomonadati</taxon>
        <taxon>Bacteroidota</taxon>
        <taxon>Sphingobacteriia</taxon>
        <taxon>Sphingobacteriales</taxon>
        <taxon>Sphingobacteriaceae</taxon>
        <taxon>Pedobacter</taxon>
    </lineage>
</organism>
<evidence type="ECO:0008006" key="4">
    <source>
        <dbReference type="Google" id="ProtNLM"/>
    </source>
</evidence>
<evidence type="ECO:0000313" key="2">
    <source>
        <dbReference type="EMBL" id="TDO19377.1"/>
    </source>
</evidence>
<dbReference type="EMBL" id="SNWM01000007">
    <property type="protein sequence ID" value="TDO19377.1"/>
    <property type="molecule type" value="Genomic_DNA"/>
</dbReference>